<evidence type="ECO:0000313" key="1">
    <source>
        <dbReference type="EMBL" id="KSU23888.1"/>
    </source>
</evidence>
<reference evidence="2" key="1">
    <citation type="submission" date="2015-10" db="EMBL/GenBank/DDBJ databases">
        <title>Draft Genome Sequences of 11 Lactococcus lactis subspecies cremoris strains.</title>
        <authorList>
            <person name="Wels M."/>
            <person name="Backus L."/>
            <person name="Boekhorst J."/>
            <person name="Dijkstra A."/>
            <person name="Beerthuizen M."/>
            <person name="Kelly W."/>
            <person name="Siezen R."/>
            <person name="Bachmann H."/>
            <person name="Van Hijum S."/>
        </authorList>
    </citation>
    <scope>NUCLEOTIDE SEQUENCE [LARGE SCALE GENOMIC DNA]</scope>
    <source>
        <strain evidence="2">N42</strain>
    </source>
</reference>
<dbReference type="RefSeq" id="WP_058213393.1">
    <property type="nucleotide sequence ID" value="NZ_LKLW01000166.1"/>
</dbReference>
<organism evidence="1 2">
    <name type="scientific">Lactococcus lactis subsp. lactis</name>
    <name type="common">Streptococcus lactis</name>
    <dbReference type="NCBI Taxonomy" id="1360"/>
    <lineage>
        <taxon>Bacteria</taxon>
        <taxon>Bacillati</taxon>
        <taxon>Bacillota</taxon>
        <taxon>Bacilli</taxon>
        <taxon>Lactobacillales</taxon>
        <taxon>Streptococcaceae</taxon>
        <taxon>Lactococcus</taxon>
    </lineage>
</organism>
<name>A0A0V8EDE8_LACLL</name>
<accession>A0A0V8EDE8</accession>
<evidence type="ECO:0000313" key="2">
    <source>
        <dbReference type="Proteomes" id="UP000052991"/>
    </source>
</evidence>
<dbReference type="EMBL" id="LKLW01000166">
    <property type="protein sequence ID" value="KSU23888.1"/>
    <property type="molecule type" value="Genomic_DNA"/>
</dbReference>
<protein>
    <submittedName>
        <fullName evidence="1">Uncharacterized protein</fullName>
    </submittedName>
</protein>
<comment type="caution">
    <text evidence="1">The sequence shown here is derived from an EMBL/GenBank/DDBJ whole genome shotgun (WGS) entry which is preliminary data.</text>
</comment>
<proteinExistence type="predicted"/>
<gene>
    <name evidence="1" type="ORF">N42_2705</name>
</gene>
<sequence>MYKIEMSVDSLEKVLDVVDNLSQCKFSLSVDVYHLPKKEKSWTFELLPCLVIPDELRDLLFNLNQNSN</sequence>
<dbReference type="AlphaFoldDB" id="A0A0V8EDE8"/>
<dbReference type="Proteomes" id="UP000052991">
    <property type="component" value="Unassembled WGS sequence"/>
</dbReference>
<dbReference type="PATRIC" id="fig|1360.116.peg.898"/>